<reference evidence="1 2" key="1">
    <citation type="journal article" date="2021" name="Elife">
        <title>Chloroplast acquisition without the gene transfer in kleptoplastic sea slugs, Plakobranchus ocellatus.</title>
        <authorList>
            <person name="Maeda T."/>
            <person name="Takahashi S."/>
            <person name="Yoshida T."/>
            <person name="Shimamura S."/>
            <person name="Takaki Y."/>
            <person name="Nagai Y."/>
            <person name="Toyoda A."/>
            <person name="Suzuki Y."/>
            <person name="Arimoto A."/>
            <person name="Ishii H."/>
            <person name="Satoh N."/>
            <person name="Nishiyama T."/>
            <person name="Hasebe M."/>
            <person name="Maruyama T."/>
            <person name="Minagawa J."/>
            <person name="Obokata J."/>
            <person name="Shigenobu S."/>
        </authorList>
    </citation>
    <scope>NUCLEOTIDE SEQUENCE [LARGE SCALE GENOMIC DNA]</scope>
</reference>
<evidence type="ECO:0000313" key="1">
    <source>
        <dbReference type="EMBL" id="GFO46511.1"/>
    </source>
</evidence>
<organism evidence="1 2">
    <name type="scientific">Plakobranchus ocellatus</name>
    <dbReference type="NCBI Taxonomy" id="259542"/>
    <lineage>
        <taxon>Eukaryota</taxon>
        <taxon>Metazoa</taxon>
        <taxon>Spiralia</taxon>
        <taxon>Lophotrochozoa</taxon>
        <taxon>Mollusca</taxon>
        <taxon>Gastropoda</taxon>
        <taxon>Heterobranchia</taxon>
        <taxon>Euthyneura</taxon>
        <taxon>Panpulmonata</taxon>
        <taxon>Sacoglossa</taxon>
        <taxon>Placobranchoidea</taxon>
        <taxon>Plakobranchidae</taxon>
        <taxon>Plakobranchus</taxon>
    </lineage>
</organism>
<comment type="caution">
    <text evidence="1">The sequence shown here is derived from an EMBL/GenBank/DDBJ whole genome shotgun (WGS) entry which is preliminary data.</text>
</comment>
<gene>
    <name evidence="1" type="ORF">PoB_007301600</name>
</gene>
<dbReference type="AlphaFoldDB" id="A0AAV4DRJ5"/>
<evidence type="ECO:0000313" key="2">
    <source>
        <dbReference type="Proteomes" id="UP000735302"/>
    </source>
</evidence>
<proteinExistence type="predicted"/>
<keyword evidence="2" id="KW-1185">Reference proteome</keyword>
<dbReference type="EMBL" id="BLXT01008186">
    <property type="protein sequence ID" value="GFO46511.1"/>
    <property type="molecule type" value="Genomic_DNA"/>
</dbReference>
<accession>A0AAV4DRJ5</accession>
<keyword evidence="1" id="KW-0808">Transferase</keyword>
<protein>
    <submittedName>
        <fullName evidence="1">RNA-directed DNA polymerase from mobile element jockey</fullName>
    </submittedName>
</protein>
<dbReference type="GO" id="GO:0003964">
    <property type="term" value="F:RNA-directed DNA polymerase activity"/>
    <property type="evidence" value="ECO:0007669"/>
    <property type="project" value="UniProtKB-KW"/>
</dbReference>
<keyword evidence="1" id="KW-0695">RNA-directed DNA polymerase</keyword>
<sequence>MADKVLSSIRGKNCKKDLDIFLLNFTSSASLQPPTLPHLPLIHQQNQEQAQVINLVKSAKAEDILQLENVAAYIRGYICNKVILVVCEQCGSLLQADSSRDA</sequence>
<name>A0AAV4DRJ5_9GAST</name>
<keyword evidence="1" id="KW-0548">Nucleotidyltransferase</keyword>
<dbReference type="Proteomes" id="UP000735302">
    <property type="component" value="Unassembled WGS sequence"/>
</dbReference>